<evidence type="ECO:0000313" key="2">
    <source>
        <dbReference type="Proteomes" id="UP000252519"/>
    </source>
</evidence>
<evidence type="ECO:0000313" key="1">
    <source>
        <dbReference type="EMBL" id="RCN37336.1"/>
    </source>
</evidence>
<sequence length="63" mass="7252">MLTRFQLIVKDLDLMKVSGTNPSKTPLMTKNLWQIDEARDWMMSHLELLISLGKGIDEGFDET</sequence>
<proteinExistence type="predicted"/>
<reference evidence="1 2" key="1">
    <citation type="submission" date="2014-10" db="EMBL/GenBank/DDBJ databases">
        <title>Draft genome of the hookworm Ancylostoma caninum.</title>
        <authorList>
            <person name="Mitreva M."/>
        </authorList>
    </citation>
    <scope>NUCLEOTIDE SEQUENCE [LARGE SCALE GENOMIC DNA]</scope>
    <source>
        <strain evidence="1 2">Baltimore</strain>
    </source>
</reference>
<dbReference type="AlphaFoldDB" id="A0A368FYR5"/>
<accession>A0A368FYR5</accession>
<protein>
    <submittedName>
        <fullName evidence="1">Uncharacterized protein</fullName>
    </submittedName>
</protein>
<dbReference type="OrthoDB" id="5863229at2759"/>
<name>A0A368FYR5_ANCCA</name>
<dbReference type="EMBL" id="JOJR01000478">
    <property type="protein sequence ID" value="RCN37336.1"/>
    <property type="molecule type" value="Genomic_DNA"/>
</dbReference>
<dbReference type="Proteomes" id="UP000252519">
    <property type="component" value="Unassembled WGS sequence"/>
</dbReference>
<gene>
    <name evidence="1" type="ORF">ANCCAN_16770</name>
</gene>
<organism evidence="1 2">
    <name type="scientific">Ancylostoma caninum</name>
    <name type="common">Dog hookworm</name>
    <dbReference type="NCBI Taxonomy" id="29170"/>
    <lineage>
        <taxon>Eukaryota</taxon>
        <taxon>Metazoa</taxon>
        <taxon>Ecdysozoa</taxon>
        <taxon>Nematoda</taxon>
        <taxon>Chromadorea</taxon>
        <taxon>Rhabditida</taxon>
        <taxon>Rhabditina</taxon>
        <taxon>Rhabditomorpha</taxon>
        <taxon>Strongyloidea</taxon>
        <taxon>Ancylostomatidae</taxon>
        <taxon>Ancylostomatinae</taxon>
        <taxon>Ancylostoma</taxon>
    </lineage>
</organism>
<comment type="caution">
    <text evidence="1">The sequence shown here is derived from an EMBL/GenBank/DDBJ whole genome shotgun (WGS) entry which is preliminary data.</text>
</comment>
<keyword evidence="2" id="KW-1185">Reference proteome</keyword>